<dbReference type="SMART" id="SM00460">
    <property type="entry name" value="TGc"/>
    <property type="match status" value="1"/>
</dbReference>
<dbReference type="SUPFAM" id="SSF54001">
    <property type="entry name" value="Cysteine proteinases"/>
    <property type="match status" value="1"/>
</dbReference>
<evidence type="ECO:0000313" key="3">
    <source>
        <dbReference type="Proteomes" id="UP000320653"/>
    </source>
</evidence>
<name>A0A561QPG7_9HYPH</name>
<dbReference type="Gene3D" id="3.10.620.30">
    <property type="match status" value="1"/>
</dbReference>
<dbReference type="GO" id="GO:0006508">
    <property type="term" value="P:proteolysis"/>
    <property type="evidence" value="ECO:0007669"/>
    <property type="project" value="UniProtKB-KW"/>
</dbReference>
<feature type="domain" description="Transglutaminase-like" evidence="1">
    <location>
        <begin position="197"/>
        <end position="272"/>
    </location>
</feature>
<dbReference type="InterPro" id="IPR002931">
    <property type="entry name" value="Transglutaminase-like"/>
</dbReference>
<dbReference type="OrthoDB" id="9804872at2"/>
<organism evidence="2 3">
    <name type="scientific">Neorhizobium alkalisoli</name>
    <dbReference type="NCBI Taxonomy" id="528178"/>
    <lineage>
        <taxon>Bacteria</taxon>
        <taxon>Pseudomonadati</taxon>
        <taxon>Pseudomonadota</taxon>
        <taxon>Alphaproteobacteria</taxon>
        <taxon>Hyphomicrobiales</taxon>
        <taxon>Rhizobiaceae</taxon>
        <taxon>Rhizobium/Agrobacterium group</taxon>
        <taxon>Neorhizobium</taxon>
    </lineage>
</organism>
<sequence>MFNRRQFLTTAATATLATTCLSQGIRAARADGTAAGTAGWRSFDVTTKVDLQRSEGRADLWLPLIQSAGEYQKAEAPRFVSADADIKIEIDAASGANIAHVTWSDQAQRVVEVTQRVMTRNRDPKIIVTATPEELAHELKGTPSMPIDGIVKDTAMKIVAGRDKPEDKVRAIYDWVIDNTFRDAKVAGCGVGNVKDMLESGYFGGKCADISSLFVALARSAGLPSRDVFGIRVADSADFKSLGRSGDITKAQHCRAEVYLEGKGWMAVDPADVRKVVLEENLALDNDAVKAFREKAYGNWEMNWVGYNSARDLTLPGGTLSQGFLMYPAAMTSRGELDCLNPQTFAYAISSKEVTA</sequence>
<dbReference type="AlphaFoldDB" id="A0A561QPG7"/>
<dbReference type="EMBL" id="VIWP01000005">
    <property type="protein sequence ID" value="TWF52278.1"/>
    <property type="molecule type" value="Genomic_DNA"/>
</dbReference>
<evidence type="ECO:0000259" key="1">
    <source>
        <dbReference type="SMART" id="SM00460"/>
    </source>
</evidence>
<dbReference type="Proteomes" id="UP000320653">
    <property type="component" value="Unassembled WGS sequence"/>
</dbReference>
<keyword evidence="2" id="KW-0378">Hydrolase</keyword>
<accession>A0A561QPG7</accession>
<keyword evidence="2" id="KW-0645">Protease</keyword>
<dbReference type="InterPro" id="IPR038765">
    <property type="entry name" value="Papain-like_cys_pep_sf"/>
</dbReference>
<dbReference type="PANTHER" id="PTHR38339">
    <property type="entry name" value="TRANSGLUTAMINASE DOMAIN PROTEIN"/>
    <property type="match status" value="1"/>
</dbReference>
<keyword evidence="3" id="KW-1185">Reference proteome</keyword>
<reference evidence="2 3" key="1">
    <citation type="submission" date="2019-06" db="EMBL/GenBank/DDBJ databases">
        <title>Sorghum-associated microbial communities from plants grown in Nebraska, USA.</title>
        <authorList>
            <person name="Schachtman D."/>
        </authorList>
    </citation>
    <scope>NUCLEOTIDE SEQUENCE [LARGE SCALE GENOMIC DNA]</scope>
    <source>
        <strain evidence="2 3">1225</strain>
    </source>
</reference>
<dbReference type="GO" id="GO:0008233">
    <property type="term" value="F:peptidase activity"/>
    <property type="evidence" value="ECO:0007669"/>
    <property type="project" value="UniProtKB-KW"/>
</dbReference>
<dbReference type="Pfam" id="PF01841">
    <property type="entry name" value="Transglut_core"/>
    <property type="match status" value="1"/>
</dbReference>
<proteinExistence type="predicted"/>
<dbReference type="RefSeq" id="WP_145639946.1">
    <property type="nucleotide sequence ID" value="NZ_VIWP01000005.1"/>
</dbReference>
<dbReference type="InterPro" id="IPR006311">
    <property type="entry name" value="TAT_signal"/>
</dbReference>
<gene>
    <name evidence="2" type="ORF">FHW37_105378</name>
</gene>
<evidence type="ECO:0000313" key="2">
    <source>
        <dbReference type="EMBL" id="TWF52278.1"/>
    </source>
</evidence>
<dbReference type="PROSITE" id="PS51318">
    <property type="entry name" value="TAT"/>
    <property type="match status" value="1"/>
</dbReference>
<dbReference type="PANTHER" id="PTHR38339:SF1">
    <property type="entry name" value="TRANSGLUTAMINASE-LIKE DOMAIN-CONTAINING PROTEIN"/>
    <property type="match status" value="1"/>
</dbReference>
<protein>
    <submittedName>
        <fullName evidence="2">Transglutaminase-like putative cysteine protease</fullName>
    </submittedName>
</protein>
<comment type="caution">
    <text evidence="2">The sequence shown here is derived from an EMBL/GenBank/DDBJ whole genome shotgun (WGS) entry which is preliminary data.</text>
</comment>